<dbReference type="Pfam" id="PF13360">
    <property type="entry name" value="PQQ_2"/>
    <property type="match status" value="2"/>
</dbReference>
<dbReference type="InterPro" id="IPR011047">
    <property type="entry name" value="Quinoprotein_ADH-like_sf"/>
</dbReference>
<dbReference type="Gene3D" id="2.130.10.10">
    <property type="entry name" value="YVTN repeat-like/Quinoprotein amine dehydrogenase"/>
    <property type="match status" value="2"/>
</dbReference>
<dbReference type="Gene3D" id="1.10.510.10">
    <property type="entry name" value="Transferase(Phosphotransferase) domain 1"/>
    <property type="match status" value="1"/>
</dbReference>
<feature type="domain" description="Protein kinase" evidence="6">
    <location>
        <begin position="51"/>
        <end position="320"/>
    </location>
</feature>
<feature type="region of interest" description="Disordered" evidence="5">
    <location>
        <begin position="339"/>
        <end position="370"/>
    </location>
</feature>
<dbReference type="SMART" id="SM00564">
    <property type="entry name" value="PQQ"/>
    <property type="match status" value="5"/>
</dbReference>
<evidence type="ECO:0000256" key="4">
    <source>
        <dbReference type="ARBA" id="ARBA00022840"/>
    </source>
</evidence>
<keyword evidence="8" id="KW-1185">Reference proteome</keyword>
<evidence type="ECO:0000256" key="3">
    <source>
        <dbReference type="ARBA" id="ARBA00022777"/>
    </source>
</evidence>
<keyword evidence="4" id="KW-0067">ATP-binding</keyword>
<dbReference type="InterPro" id="IPR000719">
    <property type="entry name" value="Prot_kinase_dom"/>
</dbReference>
<evidence type="ECO:0000256" key="1">
    <source>
        <dbReference type="ARBA" id="ARBA00022679"/>
    </source>
</evidence>
<dbReference type="PANTHER" id="PTHR43289:SF34">
    <property type="entry name" value="SERINE_THREONINE-PROTEIN KINASE YBDM-RELATED"/>
    <property type="match status" value="1"/>
</dbReference>
<dbReference type="InterPro" id="IPR002372">
    <property type="entry name" value="PQQ_rpt_dom"/>
</dbReference>
<gene>
    <name evidence="7" type="ORF">PS467_29860</name>
</gene>
<dbReference type="InterPro" id="IPR015943">
    <property type="entry name" value="WD40/YVTN_repeat-like_dom_sf"/>
</dbReference>
<organism evidence="7 8">
    <name type="scientific">Streptomyces luomodiensis</name>
    <dbReference type="NCBI Taxonomy" id="3026192"/>
    <lineage>
        <taxon>Bacteria</taxon>
        <taxon>Bacillati</taxon>
        <taxon>Actinomycetota</taxon>
        <taxon>Actinomycetes</taxon>
        <taxon>Kitasatosporales</taxon>
        <taxon>Streptomycetaceae</taxon>
        <taxon>Streptomyces</taxon>
    </lineage>
</organism>
<evidence type="ECO:0000259" key="6">
    <source>
        <dbReference type="PROSITE" id="PS50011"/>
    </source>
</evidence>
<accession>A0ABY9V5N9</accession>
<name>A0ABY9V5N9_9ACTN</name>
<dbReference type="PROSITE" id="PS50011">
    <property type="entry name" value="PROTEIN_KINASE_DOM"/>
    <property type="match status" value="1"/>
</dbReference>
<sequence>MEPPMPDRRTGRTDHDAPRRTDHDGPRRTDHDAPRRTDHDGPRRIGPYRVLAALDVPGYADDARRCLARDVRTGRTVVLTLPHAAAADDAGYRVRFRAEAENSRRLRGPWVAPVVDVAPPGAELPWVAHDCFPALTLPGALAAHGGPLPEDTVRALGAALAETLAVAHANGLVHAGISPQAVLLTPDGPRLTGYGLLRARGVAAPHTGRPAGAHGDGPAGLPPEQHAGEPPRPHGDVYALGAVLAYAATGLKDAATGSKGAATGLKGPAINRMDAATGRKDAGLAALPPGLRETIAACLSPDPAHRPQPGTLVREFRSSVAPVSPARLPGAIGAALADQVARHPADAPPPEPVEPADHPSSARQGRSRRSVVVTALGGAAGLALGAGGTALWRAVTDERPARPEPLAVRGVAPAPLWRRRIETEIESPPLLWGNSRLLVPGAGVVTAVRVRDGQKAWTRDNVWGIGPLSSLGGDLVLRPGTRELIALSARTGQVTWVERSYDGEKRPQFRYPLAADGRTLWFLAQNHDQEKTATVVAYDLKTRKERWRTSVPGGFGGYDEHSAVLRADSLLLSNRSESAPDAPWTYLALGRHDGAKLWTRTYKGVHTVANDPAEIVSGDLLITFASDVVSAHEISSGAVRWRFSCEDFLYTDGALHARTLYVTDGNAVTYAIDVVHGRLRWRRRSAVEAASPMSESETVLSHSGRTVFQVNASEVEALDAADGSLRWRFAPVAEGASAGALTGSVLSAPGVAVVRNDRTFYALPVD</sequence>
<dbReference type="RefSeq" id="WP_311037814.1">
    <property type="nucleotide sequence ID" value="NZ_CP117522.1"/>
</dbReference>
<dbReference type="SUPFAM" id="SSF56112">
    <property type="entry name" value="Protein kinase-like (PK-like)"/>
    <property type="match status" value="1"/>
</dbReference>
<evidence type="ECO:0000313" key="7">
    <source>
        <dbReference type="EMBL" id="WNE99239.1"/>
    </source>
</evidence>
<protein>
    <submittedName>
        <fullName evidence="7">PQQ-binding-like beta-propeller repeat protein</fullName>
    </submittedName>
</protein>
<evidence type="ECO:0000256" key="2">
    <source>
        <dbReference type="ARBA" id="ARBA00022741"/>
    </source>
</evidence>
<keyword evidence="3" id="KW-0418">Kinase</keyword>
<feature type="region of interest" description="Disordered" evidence="5">
    <location>
        <begin position="205"/>
        <end position="234"/>
    </location>
</feature>
<reference evidence="7 8" key="1">
    <citation type="submission" date="2023-02" db="EMBL/GenBank/DDBJ databases">
        <title>Streptomyces sp. SCA4-21 with antifungal activity against Fusarium oxysporum f. sp. cubense, Streptomyces sp. SCA2-17 with antifungal activity against Fusarium oxysporum f. sp. cubense.</title>
        <authorList>
            <person name="Qi D."/>
        </authorList>
    </citation>
    <scope>NUCLEOTIDE SEQUENCE [LARGE SCALE GENOMIC DNA]</scope>
    <source>
        <strain evidence="7 8">SCA4-21</strain>
    </source>
</reference>
<dbReference type="Proteomes" id="UP001305606">
    <property type="component" value="Chromosome"/>
</dbReference>
<evidence type="ECO:0000256" key="5">
    <source>
        <dbReference type="SAM" id="MobiDB-lite"/>
    </source>
</evidence>
<dbReference type="EMBL" id="CP117522">
    <property type="protein sequence ID" value="WNE99239.1"/>
    <property type="molecule type" value="Genomic_DNA"/>
</dbReference>
<feature type="region of interest" description="Disordered" evidence="5">
    <location>
        <begin position="1"/>
        <end position="46"/>
    </location>
</feature>
<dbReference type="Gene3D" id="3.30.200.20">
    <property type="entry name" value="Phosphorylase Kinase, domain 1"/>
    <property type="match status" value="1"/>
</dbReference>
<keyword evidence="1" id="KW-0808">Transferase</keyword>
<dbReference type="SMART" id="SM00220">
    <property type="entry name" value="S_TKc"/>
    <property type="match status" value="1"/>
</dbReference>
<dbReference type="InterPro" id="IPR011009">
    <property type="entry name" value="Kinase-like_dom_sf"/>
</dbReference>
<evidence type="ECO:0000313" key="8">
    <source>
        <dbReference type="Proteomes" id="UP001305606"/>
    </source>
</evidence>
<dbReference type="InterPro" id="IPR018391">
    <property type="entry name" value="PQQ_b-propeller_rpt"/>
</dbReference>
<dbReference type="SUPFAM" id="SSF50998">
    <property type="entry name" value="Quinoprotein alcohol dehydrogenase-like"/>
    <property type="match status" value="1"/>
</dbReference>
<dbReference type="PANTHER" id="PTHR43289">
    <property type="entry name" value="MITOGEN-ACTIVATED PROTEIN KINASE KINASE KINASE 20-RELATED"/>
    <property type="match status" value="1"/>
</dbReference>
<keyword evidence="2" id="KW-0547">Nucleotide-binding</keyword>
<feature type="compositionally biased region" description="Basic and acidic residues" evidence="5">
    <location>
        <begin position="1"/>
        <end position="43"/>
    </location>
</feature>
<proteinExistence type="predicted"/>